<dbReference type="EMBL" id="OBEI01000007">
    <property type="protein sequence ID" value="SNZ09668.1"/>
    <property type="molecule type" value="Genomic_DNA"/>
</dbReference>
<name>A0A285NKA0_9AQUI</name>
<sequence length="100" mass="11322">MNLLIVLASNPYSHDFNTAVKMARASVKRNHKTKIFFMGNGIYSILRPEVKELVDNGVKVYYCAHNAEQRKVKPEGWAESSSMYGLSKLITEADKVIMLD</sequence>
<keyword evidence="2" id="KW-1185">Reference proteome</keyword>
<dbReference type="SUPFAM" id="SSF75169">
    <property type="entry name" value="DsrEFH-like"/>
    <property type="match status" value="1"/>
</dbReference>
<dbReference type="Gene3D" id="3.40.1260.10">
    <property type="entry name" value="DsrEFH-like"/>
    <property type="match status" value="1"/>
</dbReference>
<dbReference type="Pfam" id="PF02635">
    <property type="entry name" value="DsrE"/>
    <property type="match status" value="1"/>
</dbReference>
<dbReference type="OrthoDB" id="14516at2"/>
<dbReference type="InterPro" id="IPR027396">
    <property type="entry name" value="DsrEFH-like"/>
</dbReference>
<evidence type="ECO:0000313" key="1">
    <source>
        <dbReference type="EMBL" id="SNZ09668.1"/>
    </source>
</evidence>
<evidence type="ECO:0000313" key="2">
    <source>
        <dbReference type="Proteomes" id="UP000219036"/>
    </source>
</evidence>
<gene>
    <name evidence="1" type="ORF">SAMN06265182_1603</name>
</gene>
<accession>A0A285NKA0</accession>
<reference evidence="2" key="1">
    <citation type="submission" date="2017-09" db="EMBL/GenBank/DDBJ databases">
        <authorList>
            <person name="Varghese N."/>
            <person name="Submissions S."/>
        </authorList>
    </citation>
    <scope>NUCLEOTIDE SEQUENCE [LARGE SCALE GENOMIC DNA]</scope>
    <source>
        <strain evidence="2">DSM 15103</strain>
    </source>
</reference>
<proteinExistence type="predicted"/>
<dbReference type="Proteomes" id="UP000219036">
    <property type="component" value="Unassembled WGS sequence"/>
</dbReference>
<organism evidence="1 2">
    <name type="scientific">Persephonella hydrogeniphila</name>
    <dbReference type="NCBI Taxonomy" id="198703"/>
    <lineage>
        <taxon>Bacteria</taxon>
        <taxon>Pseudomonadati</taxon>
        <taxon>Aquificota</taxon>
        <taxon>Aquificia</taxon>
        <taxon>Aquificales</taxon>
        <taxon>Hydrogenothermaceae</taxon>
        <taxon>Persephonella</taxon>
    </lineage>
</organism>
<dbReference type="InterPro" id="IPR003787">
    <property type="entry name" value="Sulphur_relay_DsrE/F-like"/>
</dbReference>
<dbReference type="RefSeq" id="WP_097000763.1">
    <property type="nucleotide sequence ID" value="NZ_OBEI01000007.1"/>
</dbReference>
<protein>
    <submittedName>
        <fullName evidence="1">tRNA 2-thiouridine synthesizing protein D</fullName>
    </submittedName>
</protein>
<dbReference type="AlphaFoldDB" id="A0A285NKA0"/>